<dbReference type="Gene3D" id="3.50.4.10">
    <property type="entry name" value="Hepatocyte Growth Factor"/>
    <property type="match status" value="1"/>
</dbReference>
<dbReference type="EMBL" id="GL732543">
    <property type="protein sequence ID" value="EFX81343.1"/>
    <property type="molecule type" value="Genomic_DNA"/>
</dbReference>
<sequence length="137" mass="15134">MMQKICIMVLFTVVSVIADTDELENPVLVPETNAEATQLAEKGKNPGPKQNEWKTTREGIKWLPNCDFPGYDIKYENIGGRCSHCKCSDLCTDTSGCNAFSWMDGWCYLKNLPAAALKRSPSNGGGCGCGFLPWEFE</sequence>
<organism evidence="2 3">
    <name type="scientific">Daphnia pulex</name>
    <name type="common">Water flea</name>
    <dbReference type="NCBI Taxonomy" id="6669"/>
    <lineage>
        <taxon>Eukaryota</taxon>
        <taxon>Metazoa</taxon>
        <taxon>Ecdysozoa</taxon>
        <taxon>Arthropoda</taxon>
        <taxon>Crustacea</taxon>
        <taxon>Branchiopoda</taxon>
        <taxon>Diplostraca</taxon>
        <taxon>Cladocera</taxon>
        <taxon>Anomopoda</taxon>
        <taxon>Daphniidae</taxon>
        <taxon>Daphnia</taxon>
    </lineage>
</organism>
<dbReference type="InParanoid" id="E9GG65"/>
<evidence type="ECO:0000313" key="2">
    <source>
        <dbReference type="EMBL" id="EFX81343.1"/>
    </source>
</evidence>
<name>E9GG65_DAPPU</name>
<protein>
    <recommendedName>
        <fullName evidence="4">Apple domain-containing protein</fullName>
    </recommendedName>
</protein>
<dbReference type="SUPFAM" id="SSF57414">
    <property type="entry name" value="Hairpin loop containing domain-like"/>
    <property type="match status" value="1"/>
</dbReference>
<dbReference type="HOGENOM" id="CLU_1867149_0_0_1"/>
<keyword evidence="1" id="KW-0732">Signal</keyword>
<feature type="signal peptide" evidence="1">
    <location>
        <begin position="1"/>
        <end position="18"/>
    </location>
</feature>
<evidence type="ECO:0000313" key="3">
    <source>
        <dbReference type="Proteomes" id="UP000000305"/>
    </source>
</evidence>
<evidence type="ECO:0000256" key="1">
    <source>
        <dbReference type="SAM" id="SignalP"/>
    </source>
</evidence>
<feature type="chain" id="PRO_5003240971" description="Apple domain-containing protein" evidence="1">
    <location>
        <begin position="19"/>
        <end position="137"/>
    </location>
</feature>
<dbReference type="AlphaFoldDB" id="E9GG65"/>
<gene>
    <name evidence="2" type="ORF">DAPPUDRAFT_102345</name>
</gene>
<proteinExistence type="predicted"/>
<dbReference type="PhylomeDB" id="E9GG65"/>
<dbReference type="OrthoDB" id="77539at2759"/>
<dbReference type="KEGG" id="dpx:DAPPUDRAFT_102345"/>
<reference evidence="2 3" key="1">
    <citation type="journal article" date="2011" name="Science">
        <title>The ecoresponsive genome of Daphnia pulex.</title>
        <authorList>
            <person name="Colbourne J.K."/>
            <person name="Pfrender M.E."/>
            <person name="Gilbert D."/>
            <person name="Thomas W.K."/>
            <person name="Tucker A."/>
            <person name="Oakley T.H."/>
            <person name="Tokishita S."/>
            <person name="Aerts A."/>
            <person name="Arnold G.J."/>
            <person name="Basu M.K."/>
            <person name="Bauer D.J."/>
            <person name="Caceres C.E."/>
            <person name="Carmel L."/>
            <person name="Casola C."/>
            <person name="Choi J.H."/>
            <person name="Detter J.C."/>
            <person name="Dong Q."/>
            <person name="Dusheyko S."/>
            <person name="Eads B.D."/>
            <person name="Frohlich T."/>
            <person name="Geiler-Samerotte K.A."/>
            <person name="Gerlach D."/>
            <person name="Hatcher P."/>
            <person name="Jogdeo S."/>
            <person name="Krijgsveld J."/>
            <person name="Kriventseva E.V."/>
            <person name="Kultz D."/>
            <person name="Laforsch C."/>
            <person name="Lindquist E."/>
            <person name="Lopez J."/>
            <person name="Manak J.R."/>
            <person name="Muller J."/>
            <person name="Pangilinan J."/>
            <person name="Patwardhan R.P."/>
            <person name="Pitluck S."/>
            <person name="Pritham E.J."/>
            <person name="Rechtsteiner A."/>
            <person name="Rho M."/>
            <person name="Rogozin I.B."/>
            <person name="Sakarya O."/>
            <person name="Salamov A."/>
            <person name="Schaack S."/>
            <person name="Shapiro H."/>
            <person name="Shiga Y."/>
            <person name="Skalitzky C."/>
            <person name="Smith Z."/>
            <person name="Souvorov A."/>
            <person name="Sung W."/>
            <person name="Tang Z."/>
            <person name="Tsuchiya D."/>
            <person name="Tu H."/>
            <person name="Vos H."/>
            <person name="Wang M."/>
            <person name="Wolf Y.I."/>
            <person name="Yamagata H."/>
            <person name="Yamada T."/>
            <person name="Ye Y."/>
            <person name="Shaw J.R."/>
            <person name="Andrews J."/>
            <person name="Crease T.J."/>
            <person name="Tang H."/>
            <person name="Lucas S.M."/>
            <person name="Robertson H.M."/>
            <person name="Bork P."/>
            <person name="Koonin E.V."/>
            <person name="Zdobnov E.M."/>
            <person name="Grigoriev I.V."/>
            <person name="Lynch M."/>
            <person name="Boore J.L."/>
        </authorList>
    </citation>
    <scope>NUCLEOTIDE SEQUENCE [LARGE SCALE GENOMIC DNA]</scope>
</reference>
<keyword evidence="3" id="KW-1185">Reference proteome</keyword>
<dbReference type="Proteomes" id="UP000000305">
    <property type="component" value="Unassembled WGS sequence"/>
</dbReference>
<accession>E9GG65</accession>
<evidence type="ECO:0008006" key="4">
    <source>
        <dbReference type="Google" id="ProtNLM"/>
    </source>
</evidence>